<dbReference type="RefSeq" id="WP_017454986.1">
    <property type="nucleotide sequence ID" value="NZ_CP008956.1"/>
</dbReference>
<dbReference type="Gene3D" id="2.60.200.60">
    <property type="match status" value="1"/>
</dbReference>
<accession>A0A6M3ZN30</accession>
<dbReference type="CDD" id="cd14744">
    <property type="entry name" value="PAAR_CT_2"/>
    <property type="match status" value="1"/>
</dbReference>
<proteinExistence type="predicted"/>
<protein>
    <submittedName>
        <fullName evidence="1">PAAR domain-containing protein</fullName>
    </submittedName>
</protein>
<organism evidence="1 2">
    <name type="scientific">Herbaspirillum rubrisubalbicans Os34</name>
    <dbReference type="NCBI Taxonomy" id="1235827"/>
    <lineage>
        <taxon>Bacteria</taxon>
        <taxon>Pseudomonadati</taxon>
        <taxon>Pseudomonadota</taxon>
        <taxon>Betaproteobacteria</taxon>
        <taxon>Burkholderiales</taxon>
        <taxon>Oxalobacteraceae</taxon>
        <taxon>Herbaspirillum</taxon>
    </lineage>
</organism>
<reference evidence="1 2" key="1">
    <citation type="journal article" date="2012" name="J. Bacteriol.">
        <title>Genome sequence of the pathogenic Herbaspirillum seropedicae strain Os34, isolated from rice roots.</title>
        <authorList>
            <person name="Ye W."/>
            <person name="Ye S."/>
            <person name="Liu J."/>
            <person name="Chang S."/>
            <person name="Chen M."/>
            <person name="Zhu B."/>
            <person name="Guo L."/>
            <person name="An Q."/>
        </authorList>
    </citation>
    <scope>NUCLEOTIDE SEQUENCE [LARGE SCALE GENOMIC DNA]</scope>
    <source>
        <strain evidence="1 2">Os34</strain>
    </source>
</reference>
<evidence type="ECO:0000313" key="2">
    <source>
        <dbReference type="Proteomes" id="UP000501648"/>
    </source>
</evidence>
<gene>
    <name evidence="1" type="ORF">C798_06685</name>
</gene>
<dbReference type="Pfam" id="PF05488">
    <property type="entry name" value="PAAR_motif"/>
    <property type="match status" value="1"/>
</dbReference>
<name>A0A6M3ZN30_9BURK</name>
<evidence type="ECO:0000313" key="1">
    <source>
        <dbReference type="EMBL" id="QJP99925.1"/>
    </source>
</evidence>
<dbReference type="Proteomes" id="UP000501648">
    <property type="component" value="Chromosome"/>
</dbReference>
<dbReference type="InterPro" id="IPR008727">
    <property type="entry name" value="PAAR_motif"/>
</dbReference>
<sequence>MPLPIIRLGDTTSHGGKVISASETHTIHGIGIARVGDMVSCPRQGHGANPIVEGAPTYLIGGRMVALDGHKAACGCTLISSLATASYG</sequence>
<dbReference type="EMBL" id="CP008956">
    <property type="protein sequence ID" value="QJP99925.1"/>
    <property type="molecule type" value="Genomic_DNA"/>
</dbReference>
<dbReference type="AlphaFoldDB" id="A0A6M3ZN30"/>